<dbReference type="Gene3D" id="3.40.30.10">
    <property type="entry name" value="Glutaredoxin"/>
    <property type="match status" value="1"/>
</dbReference>
<evidence type="ECO:0000313" key="8">
    <source>
        <dbReference type="Proteomes" id="UP000218824"/>
    </source>
</evidence>
<dbReference type="InterPro" id="IPR003782">
    <property type="entry name" value="SCO1/SenC"/>
</dbReference>
<evidence type="ECO:0000256" key="4">
    <source>
        <dbReference type="PIRSR" id="PIRSR603782-2"/>
    </source>
</evidence>
<feature type="disulfide bond" description="Redox-active" evidence="4">
    <location>
        <begin position="76"/>
        <end position="80"/>
    </location>
</feature>
<dbReference type="PROSITE" id="PS51352">
    <property type="entry name" value="THIOREDOXIN_2"/>
    <property type="match status" value="1"/>
</dbReference>
<evidence type="ECO:0000259" key="6">
    <source>
        <dbReference type="PROSITE" id="PS51352"/>
    </source>
</evidence>
<dbReference type="InterPro" id="IPR013766">
    <property type="entry name" value="Thioredoxin_domain"/>
</dbReference>
<evidence type="ECO:0000256" key="5">
    <source>
        <dbReference type="SAM" id="SignalP"/>
    </source>
</evidence>
<dbReference type="PANTHER" id="PTHR12151:SF25">
    <property type="entry name" value="LINALOOL DEHYDRATASE_ISOMERASE DOMAIN-CONTAINING PROTEIN"/>
    <property type="match status" value="1"/>
</dbReference>
<dbReference type="InterPro" id="IPR036249">
    <property type="entry name" value="Thioredoxin-like_sf"/>
</dbReference>
<dbReference type="KEGG" id="lem:LEN_2386"/>
<keyword evidence="5" id="KW-0732">Signal</keyword>
<comment type="similarity">
    <text evidence="1">Belongs to the SCO1/2 family.</text>
</comment>
<reference evidence="7 8" key="1">
    <citation type="journal article" date="2017" name="DNA Res.">
        <title>Complete genome sequence and expression profile of the commercial lytic enzyme producer Lysobacter enzymogenes M497-1.</title>
        <authorList>
            <person name="Takami H."/>
            <person name="Toyoda A."/>
            <person name="Uchiyama I."/>
            <person name="Itoh T."/>
            <person name="Takaki Y."/>
            <person name="Arai W."/>
            <person name="Nishi S."/>
            <person name="Kawai M."/>
            <person name="Shinya K."/>
            <person name="Ikeda H."/>
        </authorList>
    </citation>
    <scope>NUCLEOTIDE SEQUENCE [LARGE SCALE GENOMIC DNA]</scope>
    <source>
        <strain evidence="7 8">M497-1</strain>
    </source>
</reference>
<feature type="binding site" evidence="3">
    <location>
        <position position="80"/>
    </location>
    <ligand>
        <name>Cu cation</name>
        <dbReference type="ChEBI" id="CHEBI:23378"/>
    </ligand>
</feature>
<feature type="signal peptide" evidence="5">
    <location>
        <begin position="1"/>
        <end position="18"/>
    </location>
</feature>
<dbReference type="Proteomes" id="UP000218824">
    <property type="component" value="Chromosome"/>
</dbReference>
<dbReference type="AlphaFoldDB" id="A0AAU9AJB7"/>
<sequence length="198" mass="21633">MPALALMLALVAPAAARADDATTAASPPPQAADAQARGRAYFGDAELTDQDGRRQRFYTDLLSDKVVLINVVFTRCPSACPLMTQHLKAVRRELGERFGREVRFLSLSVDPAYDTPQAMKRFAAQQGVDEPGWRFLVADPATTRAVLGRLGQWSDKAEDHTTLLIAGNASRAHWTKLRPDAPPERIAADLRRLAGEAL</sequence>
<protein>
    <submittedName>
        <fullName evidence="7">SCO1/SenC family protein</fullName>
    </submittedName>
</protein>
<dbReference type="CDD" id="cd02968">
    <property type="entry name" value="SCO"/>
    <property type="match status" value="1"/>
</dbReference>
<evidence type="ECO:0000256" key="2">
    <source>
        <dbReference type="ARBA" id="ARBA00023008"/>
    </source>
</evidence>
<feature type="domain" description="Thioredoxin" evidence="6">
    <location>
        <begin position="36"/>
        <end position="198"/>
    </location>
</feature>
<evidence type="ECO:0000256" key="1">
    <source>
        <dbReference type="ARBA" id="ARBA00010996"/>
    </source>
</evidence>
<organism evidence="7 8">
    <name type="scientific">Lysobacter enzymogenes</name>
    <dbReference type="NCBI Taxonomy" id="69"/>
    <lineage>
        <taxon>Bacteria</taxon>
        <taxon>Pseudomonadati</taxon>
        <taxon>Pseudomonadota</taxon>
        <taxon>Gammaproteobacteria</taxon>
        <taxon>Lysobacterales</taxon>
        <taxon>Lysobacteraceae</taxon>
        <taxon>Lysobacter</taxon>
    </lineage>
</organism>
<keyword evidence="2 3" id="KW-0186">Copper</keyword>
<gene>
    <name evidence="7" type="ORF">LEN_2386</name>
</gene>
<evidence type="ECO:0000256" key="3">
    <source>
        <dbReference type="PIRSR" id="PIRSR603782-1"/>
    </source>
</evidence>
<name>A0AAU9AJB7_LYSEN</name>
<dbReference type="PANTHER" id="PTHR12151">
    <property type="entry name" value="ELECTRON TRANSPORT PROTIN SCO1/SENC FAMILY MEMBER"/>
    <property type="match status" value="1"/>
</dbReference>
<evidence type="ECO:0000313" key="7">
    <source>
        <dbReference type="EMBL" id="BAV97873.1"/>
    </source>
</evidence>
<dbReference type="Pfam" id="PF02630">
    <property type="entry name" value="SCO1-SenC"/>
    <property type="match status" value="1"/>
</dbReference>
<proteinExistence type="inferred from homology"/>
<keyword evidence="4" id="KW-1015">Disulfide bond</keyword>
<dbReference type="EMBL" id="AP014940">
    <property type="protein sequence ID" value="BAV97873.1"/>
    <property type="molecule type" value="Genomic_DNA"/>
</dbReference>
<dbReference type="SUPFAM" id="SSF52833">
    <property type="entry name" value="Thioredoxin-like"/>
    <property type="match status" value="1"/>
</dbReference>
<feature type="binding site" evidence="3">
    <location>
        <position position="76"/>
    </location>
    <ligand>
        <name>Cu cation</name>
        <dbReference type="ChEBI" id="CHEBI:23378"/>
    </ligand>
</feature>
<dbReference type="GO" id="GO:0046872">
    <property type="term" value="F:metal ion binding"/>
    <property type="evidence" value="ECO:0007669"/>
    <property type="project" value="UniProtKB-KW"/>
</dbReference>
<accession>A0AAU9AJB7</accession>
<feature type="chain" id="PRO_5043829552" evidence="5">
    <location>
        <begin position="19"/>
        <end position="198"/>
    </location>
</feature>
<keyword evidence="3" id="KW-0479">Metal-binding</keyword>